<dbReference type="InterPro" id="IPR001279">
    <property type="entry name" value="Metallo-B-lactamas"/>
</dbReference>
<dbReference type="EC" id="3.-.-.-" evidence="6"/>
<dbReference type="InterPro" id="IPR051453">
    <property type="entry name" value="MBL_Glyoxalase_II"/>
</dbReference>
<keyword evidence="4" id="KW-0862">Zinc</keyword>
<sequence>MKIKTLAMGSIGTNCYVVSDDAGNAVIIDCDGDPRPLYFYISEFNLKPTHILLTHGHFDHIGAVEAVKEKYGCKVVAGKDEFRILTDPAANCSIYGGGAITVLPDELVSDGDSIVVGDMKFDVLFTPGHTEGSLCYILGDNIFSGDTLFQGSCGRTDLATGDWSTILRSLKLLRDLPGDYTVYPGHGPSTTMEIERCSNPFM</sequence>
<dbReference type="GO" id="GO:0016787">
    <property type="term" value="F:hydrolase activity"/>
    <property type="evidence" value="ECO:0007669"/>
    <property type="project" value="UniProtKB-KW"/>
</dbReference>
<keyword evidence="2" id="KW-0479">Metal-binding</keyword>
<dbReference type="InterPro" id="IPR036866">
    <property type="entry name" value="RibonucZ/Hydroxyglut_hydro"/>
</dbReference>
<name>A0A0X8VED0_ANAPI</name>
<dbReference type="Gene3D" id="3.60.15.10">
    <property type="entry name" value="Ribonuclease Z/Hydroxyacylglutathione hydrolase-like"/>
    <property type="match status" value="1"/>
</dbReference>
<reference evidence="8" key="2">
    <citation type="submission" date="2016-01" db="EMBL/GenBank/DDBJ databases">
        <authorList>
            <person name="Poehlein A."/>
            <person name="Schlien K."/>
            <person name="Gottschalk G."/>
            <person name="Buckel W."/>
            <person name="Daniel R."/>
        </authorList>
    </citation>
    <scope>NUCLEOTIDE SEQUENCE [LARGE SCALE GENOMIC DNA]</scope>
    <source>
        <strain evidence="8">X2</strain>
    </source>
</reference>
<comment type="cofactor">
    <cofactor evidence="1">
        <name>Zn(2+)</name>
        <dbReference type="ChEBI" id="CHEBI:29105"/>
    </cofactor>
</comment>
<dbReference type="SMART" id="SM00849">
    <property type="entry name" value="Lactamase_B"/>
    <property type="match status" value="1"/>
</dbReference>
<evidence type="ECO:0000313" key="8">
    <source>
        <dbReference type="Proteomes" id="UP000068026"/>
    </source>
</evidence>
<dbReference type="OrthoDB" id="9802248at2"/>
<proteinExistence type="predicted"/>
<protein>
    <submittedName>
        <fullName evidence="7">Glyoxylase, beta-lactamase superfamily II</fullName>
    </submittedName>
    <submittedName>
        <fullName evidence="6">Metallo-hydrolase</fullName>
        <ecNumber evidence="6">3.-.-.-</ecNumber>
    </submittedName>
</protein>
<evidence type="ECO:0000313" key="6">
    <source>
        <dbReference type="EMBL" id="AMJ42444.1"/>
    </source>
</evidence>
<evidence type="ECO:0000256" key="4">
    <source>
        <dbReference type="ARBA" id="ARBA00022833"/>
    </source>
</evidence>
<gene>
    <name evidence="6" type="ORF">CPRO_29140</name>
    <name evidence="7" type="ORF">SAMN02745151_00473</name>
</gene>
<dbReference type="Proteomes" id="UP000068026">
    <property type="component" value="Chromosome"/>
</dbReference>
<dbReference type="PANTHER" id="PTHR46233">
    <property type="entry name" value="HYDROXYACYLGLUTATHIONE HYDROLASE GLOC"/>
    <property type="match status" value="1"/>
</dbReference>
<dbReference type="KEGG" id="cpro:CPRO_29140"/>
<reference evidence="7" key="4">
    <citation type="submission" date="2016-11" db="EMBL/GenBank/DDBJ databases">
        <authorList>
            <person name="Varghese N."/>
            <person name="Submissions S."/>
        </authorList>
    </citation>
    <scope>NUCLEOTIDE SEQUENCE</scope>
    <source>
        <strain evidence="7">DSM 1682</strain>
    </source>
</reference>
<keyword evidence="3 6" id="KW-0378">Hydrolase</keyword>
<evidence type="ECO:0000256" key="3">
    <source>
        <dbReference type="ARBA" id="ARBA00022801"/>
    </source>
</evidence>
<dbReference type="EMBL" id="CP014223">
    <property type="protein sequence ID" value="AMJ42444.1"/>
    <property type="molecule type" value="Genomic_DNA"/>
</dbReference>
<dbReference type="SUPFAM" id="SSF56281">
    <property type="entry name" value="Metallo-hydrolase/oxidoreductase"/>
    <property type="match status" value="1"/>
</dbReference>
<dbReference type="PANTHER" id="PTHR46233:SF3">
    <property type="entry name" value="HYDROXYACYLGLUTATHIONE HYDROLASE GLOC"/>
    <property type="match status" value="1"/>
</dbReference>
<evidence type="ECO:0000256" key="1">
    <source>
        <dbReference type="ARBA" id="ARBA00001947"/>
    </source>
</evidence>
<evidence type="ECO:0000256" key="2">
    <source>
        <dbReference type="ARBA" id="ARBA00022723"/>
    </source>
</evidence>
<dbReference type="RefSeq" id="WP_066053270.1">
    <property type="nucleotide sequence ID" value="NZ_CP014223.1"/>
</dbReference>
<dbReference type="AlphaFoldDB" id="A0A0X8VED0"/>
<evidence type="ECO:0000259" key="5">
    <source>
        <dbReference type="SMART" id="SM00849"/>
    </source>
</evidence>
<feature type="domain" description="Metallo-beta-lactamase" evidence="5">
    <location>
        <begin position="12"/>
        <end position="186"/>
    </location>
</feature>
<organism evidence="7 9">
    <name type="scientific">Anaerotignum propionicum DSM 1682</name>
    <dbReference type="NCBI Taxonomy" id="991789"/>
    <lineage>
        <taxon>Bacteria</taxon>
        <taxon>Bacillati</taxon>
        <taxon>Bacillota</taxon>
        <taxon>Clostridia</taxon>
        <taxon>Lachnospirales</taxon>
        <taxon>Anaerotignaceae</taxon>
        <taxon>Anaerotignum</taxon>
    </lineage>
</organism>
<dbReference type="GO" id="GO:0046872">
    <property type="term" value="F:metal ion binding"/>
    <property type="evidence" value="ECO:0007669"/>
    <property type="project" value="UniProtKB-KW"/>
</dbReference>
<reference evidence="6 8" key="1">
    <citation type="journal article" date="2016" name="Genome Announc.">
        <title>Complete Genome Sequence of the Amino Acid-Fermenting Clostridium propionicum X2 (DSM 1682).</title>
        <authorList>
            <person name="Poehlein A."/>
            <person name="Schlien K."/>
            <person name="Chowdhury N.P."/>
            <person name="Gottschalk G."/>
            <person name="Buckel W."/>
            <person name="Daniel R."/>
        </authorList>
    </citation>
    <scope>NUCLEOTIDE SEQUENCE [LARGE SCALE GENOMIC DNA]</scope>
    <source>
        <strain evidence="6 8">X2</strain>
    </source>
</reference>
<evidence type="ECO:0000313" key="7">
    <source>
        <dbReference type="EMBL" id="SHE34392.1"/>
    </source>
</evidence>
<dbReference type="EMBL" id="FQUA01000001">
    <property type="protein sequence ID" value="SHE34392.1"/>
    <property type="molecule type" value="Genomic_DNA"/>
</dbReference>
<accession>A0A0X8VED0</accession>
<reference evidence="9" key="3">
    <citation type="submission" date="2016-11" db="EMBL/GenBank/DDBJ databases">
        <authorList>
            <person name="Jaros S."/>
            <person name="Januszkiewicz K."/>
            <person name="Wedrychowicz H."/>
        </authorList>
    </citation>
    <scope>NUCLEOTIDE SEQUENCE [LARGE SCALE GENOMIC DNA]</scope>
    <source>
        <strain evidence="9">DSM 1682</strain>
    </source>
</reference>
<dbReference type="Pfam" id="PF00753">
    <property type="entry name" value="Lactamase_B"/>
    <property type="match status" value="1"/>
</dbReference>
<keyword evidence="8" id="KW-1185">Reference proteome</keyword>
<dbReference type="Proteomes" id="UP000184204">
    <property type="component" value="Unassembled WGS sequence"/>
</dbReference>
<dbReference type="CDD" id="cd06262">
    <property type="entry name" value="metallo-hydrolase-like_MBL-fold"/>
    <property type="match status" value="1"/>
</dbReference>
<evidence type="ECO:0000313" key="9">
    <source>
        <dbReference type="Proteomes" id="UP000184204"/>
    </source>
</evidence>